<reference evidence="3 4" key="1">
    <citation type="journal article" date="2018" name="Sci. Data">
        <title>The draft genome sequence of cork oak.</title>
        <authorList>
            <person name="Ramos A.M."/>
            <person name="Usie A."/>
            <person name="Barbosa P."/>
            <person name="Barros P.M."/>
            <person name="Capote T."/>
            <person name="Chaves I."/>
            <person name="Simoes F."/>
            <person name="Abreu I."/>
            <person name="Carrasquinho I."/>
            <person name="Faro C."/>
            <person name="Guimaraes J.B."/>
            <person name="Mendonca D."/>
            <person name="Nobrega F."/>
            <person name="Rodrigues L."/>
            <person name="Saibo N.J.M."/>
            <person name="Varela M.C."/>
            <person name="Egas C."/>
            <person name="Matos J."/>
            <person name="Miguel C.M."/>
            <person name="Oliveira M.M."/>
            <person name="Ricardo C.P."/>
            <person name="Goncalves S."/>
        </authorList>
    </citation>
    <scope>NUCLEOTIDE SEQUENCE [LARGE SCALE GENOMIC DNA]</scope>
    <source>
        <strain evidence="4">cv. HL8</strain>
    </source>
</reference>
<proteinExistence type="predicted"/>
<keyword evidence="4" id="KW-1185">Reference proteome</keyword>
<feature type="signal peptide" evidence="1">
    <location>
        <begin position="1"/>
        <end position="20"/>
    </location>
</feature>
<sequence length="1159" mass="130234">MASSMLYALLFLLLHQSLFSTANLFHKKSLFRQDLEFSESQHKPLNDTTPTLFFEVTKPIKLPNTKPCSYHILQHDFGYTYDKPPVLANYTPPSHCPSQKFSKIVLQWNATCKGRQFDRIFGVWLGGVELFRSCTAEPRATGIVWSVEKDITRYYSLLMKNQTLAVYLGNLITSTYTGVYHVNITIQFYPAEKNGVSKLGDLVSKYHSPADLIIPFSQNLPLNNGLWFEIENSTDIALREFKIPQNAYRAVLEVYVSFHENDESWYSNLYNEYIEANNITGVAGNGPFREVVVSLDGQVVGAIWPFTVIFTGGVNPLLWRPITGIGSFDLPSYNIEITPFLGKIIDGKSHKFGFSVTNALNVWYIDANLHLWLDSKSTKIEGKILEHVSSPLVVSLVSDFKGLDGTFLSSVSRSVSSTGWVMSSYGNITTNWIQNFSYNNSMLIEENGDLQIVNQTIHFNDSVHAKMPSSSVFSTESHKKFDLYSYYNELDEGNGTSVSSENVTLGFFENKSKDVGFGFSKSSLENVQNGQGNMAVKNNLVVSGLGNTQQVYKYDGNDFCYFRNVSSSNYTILYDELGNICHKGTRSNSANIFHTKSPFRHQLDLSESQKKHLNDTPPTLFFEVTKPIKLPKTKPCSYHILQHDFGYTYGSPPVLANYTPPSHCPSQKFSKIVFQWHATCKGRQFDRIFGVWLGGVELFRSCTAEPRATGIVWSVEKDITRYYSLLMKNQTLAVYLGNLVTKTYTGVYHVNITIQFYPAKENDVSKLGALVSTHHSPADLIMPFSRNLPLNDGLWFKVENSTDIAFSEFKIPQNAYRAVLEVYVSFHENDEFWYSNLYNEYIEANNLTGAAGNGPFREVLVSLDGEEVGAVWPFTVIYTGGINPLLWRPITAIGSYDLPSYNIEITPFLGKILDGKSHKFGFSVTNALNVWYIDANLHLWLDSKSTKIEGKLVEHFSSPLAVSLVSDFKGLNGTFFNTVSRSISSTGWVKSSHGVITTNWIQNFSYENSMLMGKNGDLQIVNQIIHFNDTVHARPSSSVYSTESHKTFDLYLYYKDLDYGNGTSVSSENFTLGFFENRSKDVGFGFSKGSLSNVQNGQGYLVASNNSLVSGLGSTQQVYKYDGSDLCYFRNVSSLNYTILYDDVGNTCHKGRKSHSALG</sequence>
<feature type="domain" description="Peptide N-acetyl-beta-D-glucosaminyl asparaginase amidase A N-terminal" evidence="2">
    <location>
        <begin position="65"/>
        <end position="386"/>
    </location>
</feature>
<comment type="caution">
    <text evidence="3">The sequence shown here is derived from an EMBL/GenBank/DDBJ whole genome shotgun (WGS) entry which is preliminary data.</text>
</comment>
<accession>A0AAW0IVJ1</accession>
<evidence type="ECO:0000259" key="2">
    <source>
        <dbReference type="Pfam" id="PF12222"/>
    </source>
</evidence>
<feature type="chain" id="PRO_5043710076" evidence="1">
    <location>
        <begin position="21"/>
        <end position="1159"/>
    </location>
</feature>
<evidence type="ECO:0000313" key="4">
    <source>
        <dbReference type="Proteomes" id="UP000237347"/>
    </source>
</evidence>
<dbReference type="Pfam" id="PF12222">
    <property type="entry name" value="PNGaseA"/>
    <property type="match status" value="2"/>
</dbReference>
<dbReference type="Pfam" id="PF25156">
    <property type="entry name" value="PNGase_A_C"/>
    <property type="match status" value="2"/>
</dbReference>
<feature type="domain" description="Peptide N-acetyl-beta-D-glucosaminyl asparaginase amidase A N-terminal" evidence="2">
    <location>
        <begin position="633"/>
        <end position="954"/>
    </location>
</feature>
<protein>
    <submittedName>
        <fullName evidence="3">Peptide-n4-(N-acetyl-beta-glucosaminyl)asparagine amidase a</fullName>
    </submittedName>
</protein>
<evidence type="ECO:0000256" key="1">
    <source>
        <dbReference type="SAM" id="SignalP"/>
    </source>
</evidence>
<dbReference type="Proteomes" id="UP000237347">
    <property type="component" value="Unassembled WGS sequence"/>
</dbReference>
<dbReference type="InterPro" id="IPR021102">
    <property type="entry name" value="PNGase_A"/>
</dbReference>
<dbReference type="PANTHER" id="PTHR31104">
    <property type="entry name" value="PEPTIDE-N4-(N-ACETYL-BETA-GLUCOSAMINYL)ASPARAGINE AMIDASE A PROTEIN"/>
    <property type="match status" value="1"/>
</dbReference>
<organism evidence="3 4">
    <name type="scientific">Quercus suber</name>
    <name type="common">Cork oak</name>
    <dbReference type="NCBI Taxonomy" id="58331"/>
    <lineage>
        <taxon>Eukaryota</taxon>
        <taxon>Viridiplantae</taxon>
        <taxon>Streptophyta</taxon>
        <taxon>Embryophyta</taxon>
        <taxon>Tracheophyta</taxon>
        <taxon>Spermatophyta</taxon>
        <taxon>Magnoliopsida</taxon>
        <taxon>eudicotyledons</taxon>
        <taxon>Gunneridae</taxon>
        <taxon>Pentapetalae</taxon>
        <taxon>rosids</taxon>
        <taxon>fabids</taxon>
        <taxon>Fagales</taxon>
        <taxon>Fagaceae</taxon>
        <taxon>Quercus</taxon>
    </lineage>
</organism>
<dbReference type="InterPro" id="IPR056948">
    <property type="entry name" value="PNGaseA_N"/>
</dbReference>
<keyword evidence="1" id="KW-0732">Signal</keyword>
<gene>
    <name evidence="3" type="primary">PNAA_2</name>
    <name evidence="3" type="ORF">CFP56_041150</name>
</gene>
<dbReference type="EMBL" id="PKMF04000817">
    <property type="protein sequence ID" value="KAK7818659.1"/>
    <property type="molecule type" value="Genomic_DNA"/>
</dbReference>
<evidence type="ECO:0000313" key="3">
    <source>
        <dbReference type="EMBL" id="KAK7818659.1"/>
    </source>
</evidence>
<dbReference type="AlphaFoldDB" id="A0AAW0IVJ1"/>
<name>A0AAW0IVJ1_QUESU</name>